<proteinExistence type="predicted"/>
<dbReference type="SUPFAM" id="SSF82171">
    <property type="entry name" value="DPP6 N-terminal domain-like"/>
    <property type="match status" value="1"/>
</dbReference>
<name>A0AAV9WSH3_9PEZI</name>
<accession>A0AAV9WSH3</accession>
<evidence type="ECO:0000313" key="1">
    <source>
        <dbReference type="EMBL" id="KAK6512653.1"/>
    </source>
</evidence>
<comment type="caution">
    <text evidence="1">The sequence shown here is derived from an EMBL/GenBank/DDBJ whole genome shotgun (WGS) entry which is preliminary data.</text>
</comment>
<dbReference type="Gene3D" id="2.130.10.10">
    <property type="entry name" value="YVTN repeat-like/Quinoprotein amine dehydrogenase"/>
    <property type="match status" value="1"/>
</dbReference>
<dbReference type="AlphaFoldDB" id="A0AAV9WSH3"/>
<dbReference type="EMBL" id="JAVHJL010000001">
    <property type="protein sequence ID" value="KAK6512653.1"/>
    <property type="molecule type" value="Genomic_DNA"/>
</dbReference>
<evidence type="ECO:0000313" key="2">
    <source>
        <dbReference type="Proteomes" id="UP001370758"/>
    </source>
</evidence>
<organism evidence="1 2">
    <name type="scientific">Arthrobotrys musiformis</name>
    <dbReference type="NCBI Taxonomy" id="47236"/>
    <lineage>
        <taxon>Eukaryota</taxon>
        <taxon>Fungi</taxon>
        <taxon>Dikarya</taxon>
        <taxon>Ascomycota</taxon>
        <taxon>Pezizomycotina</taxon>
        <taxon>Orbiliomycetes</taxon>
        <taxon>Orbiliales</taxon>
        <taxon>Orbiliaceae</taxon>
        <taxon>Arthrobotrys</taxon>
    </lineage>
</organism>
<sequence>MEERNSRELIEGSINSLATLSNTAVGQSTANLWKSVPKYPSFVHLLPDKPATFVPSSLFLAARGGHFAIWVSSGGQDYHGFILKGVNDENYEDLADRRWVGVRWPFDENESQKGVVVGIESMVFKDDMGRLLAVISRHNRDSSEFCIAAWEAKAAESPFKALSPRLRSNGESVNSLSPDGNLFAYGSSDSIDIFDIDQNQNRPGFIKPSHGRSAVSLTWSQSCDKLLFCSKEAGETPNTNGYIEIYSVPEGSINFSSTFQDLSFRQINTLDSFTFHFREADNPIAVVRSCHSGSKSSLSRLLPATKKIAKLSTEQAFWGAIDPQNRIMSLKEVGKEGEWIFNSPKFSSDGSCCLCYDQNDTRLQLLKETTRGVRTFNFPKNYYAPRAYAFGQDGQWILGLREPNGPDKRFIELHVWESEP</sequence>
<protein>
    <submittedName>
        <fullName evidence="1">Uncharacterized protein</fullName>
    </submittedName>
</protein>
<dbReference type="Proteomes" id="UP001370758">
    <property type="component" value="Unassembled WGS sequence"/>
</dbReference>
<reference evidence="1 2" key="1">
    <citation type="submission" date="2023-08" db="EMBL/GenBank/DDBJ databases">
        <authorList>
            <person name="Palmer J.M."/>
        </authorList>
    </citation>
    <scope>NUCLEOTIDE SEQUENCE [LARGE SCALE GENOMIC DNA]</scope>
    <source>
        <strain evidence="1 2">TWF481</strain>
    </source>
</reference>
<keyword evidence="2" id="KW-1185">Reference proteome</keyword>
<gene>
    <name evidence="1" type="ORF">TWF481_001534</name>
</gene>
<dbReference type="InterPro" id="IPR015943">
    <property type="entry name" value="WD40/YVTN_repeat-like_dom_sf"/>
</dbReference>